<name>A0A8T3CGY8_9TELE</name>
<reference evidence="2" key="1">
    <citation type="submission" date="2021-01" db="EMBL/GenBank/DDBJ databases">
        <authorList>
            <person name="Zahm M."/>
            <person name="Roques C."/>
            <person name="Cabau C."/>
            <person name="Klopp C."/>
            <person name="Donnadieu C."/>
            <person name="Jouanno E."/>
            <person name="Lampietro C."/>
            <person name="Louis A."/>
            <person name="Herpin A."/>
            <person name="Echchiki A."/>
            <person name="Berthelot C."/>
            <person name="Parey E."/>
            <person name="Roest-Crollius H."/>
            <person name="Braasch I."/>
            <person name="Postlethwait J."/>
            <person name="Bobe J."/>
            <person name="Montfort J."/>
            <person name="Bouchez O."/>
            <person name="Begum T."/>
            <person name="Mejri S."/>
            <person name="Adams A."/>
            <person name="Chen W.-J."/>
            <person name="Guiguen Y."/>
        </authorList>
    </citation>
    <scope>NUCLEOTIDE SEQUENCE</scope>
    <source>
        <tissue evidence="2">Blood</tissue>
    </source>
</reference>
<gene>
    <name evidence="2" type="ORF">AGOR_G00243790</name>
</gene>
<keyword evidence="3" id="KW-1185">Reference proteome</keyword>
<protein>
    <submittedName>
        <fullName evidence="2">Uncharacterized protein</fullName>
    </submittedName>
</protein>
<dbReference type="AlphaFoldDB" id="A0A8T3CGY8"/>
<evidence type="ECO:0000313" key="3">
    <source>
        <dbReference type="Proteomes" id="UP000829720"/>
    </source>
</evidence>
<feature type="region of interest" description="Disordered" evidence="1">
    <location>
        <begin position="79"/>
        <end position="111"/>
    </location>
</feature>
<dbReference type="EMBL" id="JAERUA010000024">
    <property type="protein sequence ID" value="KAI1883301.1"/>
    <property type="molecule type" value="Genomic_DNA"/>
</dbReference>
<proteinExistence type="predicted"/>
<evidence type="ECO:0000313" key="2">
    <source>
        <dbReference type="EMBL" id="KAI1883301.1"/>
    </source>
</evidence>
<dbReference type="Proteomes" id="UP000829720">
    <property type="component" value="Unassembled WGS sequence"/>
</dbReference>
<accession>A0A8T3CGY8</accession>
<organism evidence="2 3">
    <name type="scientific">Albula goreensis</name>
    <dbReference type="NCBI Taxonomy" id="1534307"/>
    <lineage>
        <taxon>Eukaryota</taxon>
        <taxon>Metazoa</taxon>
        <taxon>Chordata</taxon>
        <taxon>Craniata</taxon>
        <taxon>Vertebrata</taxon>
        <taxon>Euteleostomi</taxon>
        <taxon>Actinopterygii</taxon>
        <taxon>Neopterygii</taxon>
        <taxon>Teleostei</taxon>
        <taxon>Albuliformes</taxon>
        <taxon>Albulidae</taxon>
        <taxon>Albula</taxon>
    </lineage>
</organism>
<sequence>MPWPEPWSPLWVEEQWTGPRRLSPEPSGMELHVPALRSSRWSFASLGGCRQGEDPFVAWLPSWNDLANSLSPALGLAGNDWEEQGLGPGEGAGAEAVSGLDRPGLGHRPGDQQRYWVRLGLLTGSSA</sequence>
<evidence type="ECO:0000256" key="1">
    <source>
        <dbReference type="SAM" id="MobiDB-lite"/>
    </source>
</evidence>
<comment type="caution">
    <text evidence="2">The sequence shown here is derived from an EMBL/GenBank/DDBJ whole genome shotgun (WGS) entry which is preliminary data.</text>
</comment>